<feature type="transmembrane region" description="Helical" evidence="1">
    <location>
        <begin position="113"/>
        <end position="133"/>
    </location>
</feature>
<feature type="transmembrane region" description="Helical" evidence="1">
    <location>
        <begin position="12"/>
        <end position="32"/>
    </location>
</feature>
<dbReference type="STRING" id="857265.WG78_11755"/>
<reference evidence="3 4" key="1">
    <citation type="submission" date="2015-07" db="EMBL/GenBank/DDBJ databases">
        <title>Draft genome sequence of the Amantichitinum ursilacus IGB-41, a new chitin-degrading bacterium.</title>
        <authorList>
            <person name="Kirstahler P."/>
            <person name="Guenther M."/>
            <person name="Grumaz C."/>
            <person name="Rupp S."/>
            <person name="Zibek S."/>
            <person name="Sohn K."/>
        </authorList>
    </citation>
    <scope>NUCLEOTIDE SEQUENCE [LARGE SCALE GENOMIC DNA]</scope>
    <source>
        <strain evidence="3 4">IGB-41</strain>
    </source>
</reference>
<keyword evidence="1 3" id="KW-0812">Transmembrane</keyword>
<feature type="domain" description="Chlorhexidine efflux transporter" evidence="2">
    <location>
        <begin position="6"/>
        <end position="68"/>
    </location>
</feature>
<name>A0A0N1JSL1_9NEIS</name>
<dbReference type="EMBL" id="LAQT01000009">
    <property type="protein sequence ID" value="KPC52518.1"/>
    <property type="molecule type" value="Genomic_DNA"/>
</dbReference>
<evidence type="ECO:0000313" key="3">
    <source>
        <dbReference type="EMBL" id="KPC52518.1"/>
    </source>
</evidence>
<dbReference type="NCBIfam" id="NF033665">
    <property type="entry name" value="PACE_efflu_PCE"/>
    <property type="match status" value="1"/>
</dbReference>
<gene>
    <name evidence="3" type="ORF">WG78_11755</name>
</gene>
<evidence type="ECO:0000259" key="2">
    <source>
        <dbReference type="Pfam" id="PF05232"/>
    </source>
</evidence>
<feature type="transmembrane region" description="Helical" evidence="1">
    <location>
        <begin position="38"/>
        <end position="58"/>
    </location>
</feature>
<evidence type="ECO:0000313" key="4">
    <source>
        <dbReference type="Proteomes" id="UP000037939"/>
    </source>
</evidence>
<keyword evidence="4" id="KW-1185">Reference proteome</keyword>
<feature type="transmembrane region" description="Helical" evidence="1">
    <location>
        <begin position="79"/>
        <end position="101"/>
    </location>
</feature>
<dbReference type="Pfam" id="PF05232">
    <property type="entry name" value="BTP"/>
    <property type="match status" value="2"/>
</dbReference>
<sequence>MLPNKNLVERILHAVCFEALALLICVPALTLLMDQPPLTMGLLTLAISLTATLWNMTYNTLFDRLQKRLGFKRTLWVRVWHTLGFEAGLMAVVLPMAAWWLSITLLEAFAMEVGLLLFFLPYAYVYNLVYDRLREAGWLRRRRMAA</sequence>
<dbReference type="InterPro" id="IPR007896">
    <property type="entry name" value="BTP_bacteria"/>
</dbReference>
<proteinExistence type="predicted"/>
<dbReference type="InterPro" id="IPR058208">
    <property type="entry name" value="PACE"/>
</dbReference>
<comment type="caution">
    <text evidence="3">The sequence shown here is derived from an EMBL/GenBank/DDBJ whole genome shotgun (WGS) entry which is preliminary data.</text>
</comment>
<keyword evidence="1" id="KW-0472">Membrane</keyword>
<dbReference type="AlphaFoldDB" id="A0A0N1JSL1"/>
<dbReference type="Proteomes" id="UP000037939">
    <property type="component" value="Unassembled WGS sequence"/>
</dbReference>
<feature type="domain" description="Chlorhexidine efflux transporter" evidence="2">
    <location>
        <begin position="73"/>
        <end position="135"/>
    </location>
</feature>
<protein>
    <submittedName>
        <fullName evidence="3">Bacterial Transmembrane Pair family protein</fullName>
    </submittedName>
</protein>
<keyword evidence="1" id="KW-1133">Transmembrane helix</keyword>
<organism evidence="3 4">
    <name type="scientific">Amantichitinum ursilacus</name>
    <dbReference type="NCBI Taxonomy" id="857265"/>
    <lineage>
        <taxon>Bacteria</taxon>
        <taxon>Pseudomonadati</taxon>
        <taxon>Pseudomonadota</taxon>
        <taxon>Betaproteobacteria</taxon>
        <taxon>Neisseriales</taxon>
        <taxon>Chitinibacteraceae</taxon>
        <taxon>Amantichitinum</taxon>
    </lineage>
</organism>
<accession>A0A0N1JSL1</accession>
<evidence type="ECO:0000256" key="1">
    <source>
        <dbReference type="SAM" id="Phobius"/>
    </source>
</evidence>
<dbReference type="NCBIfam" id="NF033664">
    <property type="entry name" value="PACE_transport"/>
    <property type="match status" value="1"/>
</dbReference>